<evidence type="ECO:0000313" key="2">
    <source>
        <dbReference type="EMBL" id="MFD1538568.1"/>
    </source>
</evidence>
<feature type="transmembrane region" description="Helical" evidence="1">
    <location>
        <begin position="288"/>
        <end position="308"/>
    </location>
</feature>
<comment type="caution">
    <text evidence="2">The sequence shown here is derived from an EMBL/GenBank/DDBJ whole genome shotgun (WGS) entry which is preliminary data.</text>
</comment>
<feature type="transmembrane region" description="Helical" evidence="1">
    <location>
        <begin position="42"/>
        <end position="65"/>
    </location>
</feature>
<evidence type="ECO:0008006" key="4">
    <source>
        <dbReference type="Google" id="ProtNLM"/>
    </source>
</evidence>
<dbReference type="EMBL" id="JBHUCM010000013">
    <property type="protein sequence ID" value="MFD1538568.1"/>
    <property type="molecule type" value="Genomic_DNA"/>
</dbReference>
<gene>
    <name evidence="2" type="ORF">ACFSJ0_16045</name>
</gene>
<organism evidence="2 3">
    <name type="scientific">Nonomuraea guangzhouensis</name>
    <dbReference type="NCBI Taxonomy" id="1291555"/>
    <lineage>
        <taxon>Bacteria</taxon>
        <taxon>Bacillati</taxon>
        <taxon>Actinomycetota</taxon>
        <taxon>Actinomycetes</taxon>
        <taxon>Streptosporangiales</taxon>
        <taxon>Streptosporangiaceae</taxon>
        <taxon>Nonomuraea</taxon>
    </lineage>
</organism>
<dbReference type="RefSeq" id="WP_219527347.1">
    <property type="nucleotide sequence ID" value="NZ_JAHKRM010000002.1"/>
</dbReference>
<sequence length="411" mass="42015">MRLAAPRQLMVLLGGRAAFRGTLLLANVVLLAFWSSGDYAGYAQAMGGAAFLTPLASIGIEKCALKLIPRARHTVGLLVGVFVALAGLLLAVAVVVLAGVLLFGHNGPWVLAGLAGLYAISIGGNQVLVGLSRAIGKPGRDVANHLTLATGLACWTGAAATGHASPVVFLALCLTNVTVLNVVLLAGLRPGFAGLRRRVLVRVAVGTSLLMAIPDVVAGVSMSLLFVTLSVAGAQAESTGLYMASIASGTLLNAFGYLLRVLQPGVSQALNQRDLSAAYDRLSRWLRLLLLAGTPYVAAVSCAAPLLLRPLGGLGVVILYVACVPVIFAVGSVSYVMENATPLALRVTAVGAVVSLLAVVALAAVVVPWAGALGAVGVLAAGALVHAAVLLRWLRPRRTLSPHPVPKESLS</sequence>
<evidence type="ECO:0000256" key="1">
    <source>
        <dbReference type="SAM" id="Phobius"/>
    </source>
</evidence>
<feature type="transmembrane region" description="Helical" evidence="1">
    <location>
        <begin position="200"/>
        <end position="227"/>
    </location>
</feature>
<dbReference type="Proteomes" id="UP001597097">
    <property type="component" value="Unassembled WGS sequence"/>
</dbReference>
<proteinExistence type="predicted"/>
<feature type="transmembrane region" description="Helical" evidence="1">
    <location>
        <begin position="17"/>
        <end position="36"/>
    </location>
</feature>
<feature type="transmembrane region" description="Helical" evidence="1">
    <location>
        <begin position="372"/>
        <end position="394"/>
    </location>
</feature>
<keyword evidence="1" id="KW-0812">Transmembrane</keyword>
<evidence type="ECO:0000313" key="3">
    <source>
        <dbReference type="Proteomes" id="UP001597097"/>
    </source>
</evidence>
<feature type="transmembrane region" description="Helical" evidence="1">
    <location>
        <begin position="314"/>
        <end position="336"/>
    </location>
</feature>
<feature type="transmembrane region" description="Helical" evidence="1">
    <location>
        <begin position="239"/>
        <end position="259"/>
    </location>
</feature>
<reference evidence="3" key="1">
    <citation type="journal article" date="2019" name="Int. J. Syst. Evol. Microbiol.">
        <title>The Global Catalogue of Microorganisms (GCM) 10K type strain sequencing project: providing services to taxonomists for standard genome sequencing and annotation.</title>
        <authorList>
            <consortium name="The Broad Institute Genomics Platform"/>
            <consortium name="The Broad Institute Genome Sequencing Center for Infectious Disease"/>
            <person name="Wu L."/>
            <person name="Ma J."/>
        </authorList>
    </citation>
    <scope>NUCLEOTIDE SEQUENCE [LARGE SCALE GENOMIC DNA]</scope>
    <source>
        <strain evidence="3">CGMCC 1.15399</strain>
    </source>
</reference>
<keyword evidence="3" id="KW-1185">Reference proteome</keyword>
<keyword evidence="1" id="KW-0472">Membrane</keyword>
<feature type="transmembrane region" description="Helical" evidence="1">
    <location>
        <begin position="143"/>
        <end position="161"/>
    </location>
</feature>
<feature type="transmembrane region" description="Helical" evidence="1">
    <location>
        <begin position="343"/>
        <end position="366"/>
    </location>
</feature>
<feature type="transmembrane region" description="Helical" evidence="1">
    <location>
        <begin position="77"/>
        <end position="103"/>
    </location>
</feature>
<name>A0ABW4G727_9ACTN</name>
<feature type="transmembrane region" description="Helical" evidence="1">
    <location>
        <begin position="167"/>
        <end position="188"/>
    </location>
</feature>
<feature type="transmembrane region" description="Helical" evidence="1">
    <location>
        <begin position="109"/>
        <end position="131"/>
    </location>
</feature>
<keyword evidence="1" id="KW-1133">Transmembrane helix</keyword>
<protein>
    <recommendedName>
        <fullName evidence="4">Membrane protein involved in the export of O-antigen and teichoic acid</fullName>
    </recommendedName>
</protein>
<accession>A0ABW4G727</accession>